<dbReference type="EMBL" id="VIIS01000474">
    <property type="protein sequence ID" value="KAF0308665.1"/>
    <property type="molecule type" value="Genomic_DNA"/>
</dbReference>
<evidence type="ECO:0000256" key="1">
    <source>
        <dbReference type="ARBA" id="ARBA00022603"/>
    </source>
</evidence>
<dbReference type="PANTHER" id="PTHR46015:SF1">
    <property type="entry name" value="HOMOCYSTEINE S-METHYLTRANSFERASE-LIKE ISOFORM 1"/>
    <property type="match status" value="1"/>
</dbReference>
<accession>A0A6A4WP81</accession>
<protein>
    <submittedName>
        <fullName evidence="9">Homocysteine S-methyltransferase 3</fullName>
    </submittedName>
</protein>
<evidence type="ECO:0000259" key="8">
    <source>
        <dbReference type="PROSITE" id="PS50970"/>
    </source>
</evidence>
<evidence type="ECO:0000313" key="10">
    <source>
        <dbReference type="Proteomes" id="UP000440578"/>
    </source>
</evidence>
<name>A0A6A4WP81_AMPAM</name>
<dbReference type="NCBIfam" id="NF007020">
    <property type="entry name" value="PRK09485.1"/>
    <property type="match status" value="1"/>
</dbReference>
<dbReference type="GO" id="GO:0032259">
    <property type="term" value="P:methylation"/>
    <property type="evidence" value="ECO:0007669"/>
    <property type="project" value="UniProtKB-KW"/>
</dbReference>
<dbReference type="PIRSF" id="PIRSF037505">
    <property type="entry name" value="Betaine_HMT"/>
    <property type="match status" value="1"/>
</dbReference>
<dbReference type="InterPro" id="IPR003726">
    <property type="entry name" value="HCY_dom"/>
</dbReference>
<feature type="binding site" evidence="7">
    <location>
        <position position="279"/>
    </location>
    <ligand>
        <name>Zn(2+)</name>
        <dbReference type="ChEBI" id="CHEBI:29105"/>
    </ligand>
</feature>
<dbReference type="InterPro" id="IPR036589">
    <property type="entry name" value="HCY_dom_sf"/>
</dbReference>
<dbReference type="AlphaFoldDB" id="A0A6A4WP81"/>
<gene>
    <name evidence="9" type="primary">HMT3</name>
    <name evidence="9" type="ORF">FJT64_020120</name>
</gene>
<keyword evidence="2 7" id="KW-0808">Transferase</keyword>
<dbReference type="Pfam" id="PF02574">
    <property type="entry name" value="S-methyl_trans"/>
    <property type="match status" value="1"/>
</dbReference>
<dbReference type="UniPathway" id="UPA00051">
    <property type="reaction ID" value="UER00083"/>
</dbReference>
<feature type="binding site" evidence="7">
    <location>
        <position position="278"/>
    </location>
    <ligand>
        <name>Zn(2+)</name>
        <dbReference type="ChEBI" id="CHEBI:29105"/>
    </ligand>
</feature>
<comment type="caution">
    <text evidence="9">The sequence shown here is derived from an EMBL/GenBank/DDBJ whole genome shotgun (WGS) entry which is preliminary data.</text>
</comment>
<evidence type="ECO:0000313" key="9">
    <source>
        <dbReference type="EMBL" id="KAF0308665.1"/>
    </source>
</evidence>
<evidence type="ECO:0000256" key="4">
    <source>
        <dbReference type="ARBA" id="ARBA00022833"/>
    </source>
</evidence>
<dbReference type="OrthoDB" id="261426at2759"/>
<dbReference type="InterPro" id="IPR051486">
    <property type="entry name" value="Hcy_S-methyltransferase"/>
</dbReference>
<feature type="binding site" evidence="6 7">
    <location>
        <position position="215"/>
    </location>
    <ligand>
        <name>Zn(2+)</name>
        <dbReference type="ChEBI" id="CHEBI:29105"/>
    </ligand>
</feature>
<dbReference type="InterPro" id="IPR017226">
    <property type="entry name" value="BHMT-like"/>
</dbReference>
<dbReference type="SUPFAM" id="SSF82282">
    <property type="entry name" value="Homocysteine S-methyltransferase"/>
    <property type="match status" value="1"/>
</dbReference>
<dbReference type="GO" id="GO:0009086">
    <property type="term" value="P:methionine biosynthetic process"/>
    <property type="evidence" value="ECO:0007669"/>
    <property type="project" value="InterPro"/>
</dbReference>
<dbReference type="GO" id="GO:0033528">
    <property type="term" value="P:S-methylmethionine cycle"/>
    <property type="evidence" value="ECO:0007669"/>
    <property type="project" value="TreeGrafter"/>
</dbReference>
<comment type="pathway">
    <text evidence="5">Amino-acid biosynthesis; L-methionine biosynthesis via de novo pathway.</text>
</comment>
<evidence type="ECO:0000256" key="7">
    <source>
        <dbReference type="PROSITE-ProRule" id="PRU00333"/>
    </source>
</evidence>
<evidence type="ECO:0000256" key="5">
    <source>
        <dbReference type="ARBA" id="ARBA00034478"/>
    </source>
</evidence>
<keyword evidence="1 7" id="KW-0489">Methyltransferase</keyword>
<dbReference type="PROSITE" id="PS50970">
    <property type="entry name" value="HCY"/>
    <property type="match status" value="1"/>
</dbReference>
<feature type="domain" description="Hcy-binding" evidence="8">
    <location>
        <begin position="1"/>
        <end position="293"/>
    </location>
</feature>
<keyword evidence="4 6" id="KW-0862">Zinc</keyword>
<comment type="cofactor">
    <cofactor evidence="6">
        <name>Zn(2+)</name>
        <dbReference type="ChEBI" id="CHEBI:29105"/>
    </cofactor>
    <text evidence="6">Binds 1 zinc ion per subunit.</text>
</comment>
<dbReference type="Proteomes" id="UP000440578">
    <property type="component" value="Unassembled WGS sequence"/>
</dbReference>
<sequence>MVTILDGGLATTLQAAGHDVEGHPLWSAHLLTTQPRAIVEAHAQFIEAGADVVITASYQASVQNLQQHLQLSVNEAISLMKDSVTMAREAAQASGREVRVAGSVGPYGACLGDGSEYTGNYLATMDRTALKEWHRPRVSALVAAGADLLAVETLPGPAEALAVLDLLREYPNTPAWVTFSCQDSRHTCDGSAFSEAAAAVCAARPDALLAVGVNCTAPDAALQLLTGLDRRRVPLPLVVYPNSGELWVDGRFTGDRRAELATMGPRYRDAGATYIGGCCRVGPDQIRGLSDALRGTGDGGKT</sequence>
<proteinExistence type="predicted"/>
<organism evidence="9 10">
    <name type="scientific">Amphibalanus amphitrite</name>
    <name type="common">Striped barnacle</name>
    <name type="synonym">Balanus amphitrite</name>
    <dbReference type="NCBI Taxonomy" id="1232801"/>
    <lineage>
        <taxon>Eukaryota</taxon>
        <taxon>Metazoa</taxon>
        <taxon>Ecdysozoa</taxon>
        <taxon>Arthropoda</taxon>
        <taxon>Crustacea</taxon>
        <taxon>Multicrustacea</taxon>
        <taxon>Cirripedia</taxon>
        <taxon>Thoracica</taxon>
        <taxon>Thoracicalcarea</taxon>
        <taxon>Balanomorpha</taxon>
        <taxon>Balanoidea</taxon>
        <taxon>Balanidae</taxon>
        <taxon>Amphibalaninae</taxon>
        <taxon>Amphibalanus</taxon>
    </lineage>
</organism>
<evidence type="ECO:0000256" key="6">
    <source>
        <dbReference type="PIRSR" id="PIRSR037505-2"/>
    </source>
</evidence>
<dbReference type="Gene3D" id="3.20.20.330">
    <property type="entry name" value="Homocysteine-binding-like domain"/>
    <property type="match status" value="1"/>
</dbReference>
<reference evidence="9 10" key="1">
    <citation type="submission" date="2019-07" db="EMBL/GenBank/DDBJ databases">
        <title>Draft genome assembly of a fouling barnacle, Amphibalanus amphitrite (Darwin, 1854): The first reference genome for Thecostraca.</title>
        <authorList>
            <person name="Kim W."/>
        </authorList>
    </citation>
    <scope>NUCLEOTIDE SEQUENCE [LARGE SCALE GENOMIC DNA]</scope>
    <source>
        <strain evidence="9">SNU_AA5</strain>
        <tissue evidence="9">Soma without cirri and trophi</tissue>
    </source>
</reference>
<keyword evidence="10" id="KW-1185">Reference proteome</keyword>
<dbReference type="GO" id="GO:0008270">
    <property type="term" value="F:zinc ion binding"/>
    <property type="evidence" value="ECO:0007669"/>
    <property type="project" value="InterPro"/>
</dbReference>
<evidence type="ECO:0000256" key="2">
    <source>
        <dbReference type="ARBA" id="ARBA00022679"/>
    </source>
</evidence>
<dbReference type="PANTHER" id="PTHR46015">
    <property type="entry name" value="ZGC:172121"/>
    <property type="match status" value="1"/>
</dbReference>
<dbReference type="GO" id="GO:0008898">
    <property type="term" value="F:S-adenosylmethionine-homocysteine S-methyltransferase activity"/>
    <property type="evidence" value="ECO:0007669"/>
    <property type="project" value="TreeGrafter"/>
</dbReference>
<evidence type="ECO:0000256" key="3">
    <source>
        <dbReference type="ARBA" id="ARBA00022723"/>
    </source>
</evidence>
<keyword evidence="3 6" id="KW-0479">Metal-binding</keyword>